<keyword evidence="7" id="KW-1185">Reference proteome</keyword>
<dbReference type="Gene3D" id="3.20.20.70">
    <property type="entry name" value="Aldolase class I"/>
    <property type="match status" value="1"/>
</dbReference>
<comment type="similarity">
    <text evidence="1 3">Belongs to the DapA family.</text>
</comment>
<feature type="active site" description="Proton donor/acceptor" evidence="4">
    <location>
        <position position="132"/>
    </location>
</feature>
<dbReference type="GO" id="GO:0008840">
    <property type="term" value="F:4-hydroxy-tetrahydrodipicolinate synthase activity"/>
    <property type="evidence" value="ECO:0007669"/>
    <property type="project" value="TreeGrafter"/>
</dbReference>
<feature type="binding site" evidence="5">
    <location>
        <position position="202"/>
    </location>
    <ligand>
        <name>pyruvate</name>
        <dbReference type="ChEBI" id="CHEBI:15361"/>
    </ligand>
</feature>
<dbReference type="EMBL" id="BNAS01000001">
    <property type="protein sequence ID" value="GHH65696.1"/>
    <property type="molecule type" value="Genomic_DNA"/>
</dbReference>
<dbReference type="SMART" id="SM01130">
    <property type="entry name" value="DHDPS"/>
    <property type="match status" value="1"/>
</dbReference>
<dbReference type="SUPFAM" id="SSF51569">
    <property type="entry name" value="Aldolase"/>
    <property type="match status" value="1"/>
</dbReference>
<organism evidence="6 7">
    <name type="scientific">Promicromonospora soli</name>
    <dbReference type="NCBI Taxonomy" id="2035533"/>
    <lineage>
        <taxon>Bacteria</taxon>
        <taxon>Bacillati</taxon>
        <taxon>Actinomycetota</taxon>
        <taxon>Actinomycetes</taxon>
        <taxon>Micrococcales</taxon>
        <taxon>Promicromonosporaceae</taxon>
        <taxon>Promicromonospora</taxon>
    </lineage>
</organism>
<reference evidence="6" key="2">
    <citation type="submission" date="2020-09" db="EMBL/GenBank/DDBJ databases">
        <authorList>
            <person name="Sun Q."/>
            <person name="Zhou Y."/>
        </authorList>
    </citation>
    <scope>NUCLEOTIDE SEQUENCE</scope>
    <source>
        <strain evidence="6">CGMCC 4.7398</strain>
    </source>
</reference>
<evidence type="ECO:0000313" key="7">
    <source>
        <dbReference type="Proteomes" id="UP000627369"/>
    </source>
</evidence>
<reference evidence="6" key="1">
    <citation type="journal article" date="2014" name="Int. J. Syst. Evol. Microbiol.">
        <title>Complete genome sequence of Corynebacterium casei LMG S-19264T (=DSM 44701T), isolated from a smear-ripened cheese.</title>
        <authorList>
            <consortium name="US DOE Joint Genome Institute (JGI-PGF)"/>
            <person name="Walter F."/>
            <person name="Albersmeier A."/>
            <person name="Kalinowski J."/>
            <person name="Ruckert C."/>
        </authorList>
    </citation>
    <scope>NUCLEOTIDE SEQUENCE</scope>
    <source>
        <strain evidence="6">CGMCC 4.7398</strain>
    </source>
</reference>
<dbReference type="RefSeq" id="WP_189667619.1">
    <property type="nucleotide sequence ID" value="NZ_BNAS01000001.1"/>
</dbReference>
<name>A0A919FIH7_9MICO</name>
<sequence>MPVRIISAVPVPFTTDGSLDLATYDAALAALAPHVGGALVAGTMGEFPALDDDERVELFRRAADVLGTERVIAHLGHGSTRQVLRLADAAAATGIRRLALLSPYYLPTDDDGVVEFYRALTEAHPQAEVYAYIFPERTGMDVPPETLARVLALPGLVGVKLSGGAAAQLPDYAAVLGPDHELYSGDDSTLPAVLALGGTGVVSGVSSAFPETFAALARALDAGSPEAEAVQAVVEEIVPLAGSTVPRLKAAMSARDGAPWACRMALPAVDDATLEAIRDAVAAHR</sequence>
<evidence type="ECO:0000256" key="5">
    <source>
        <dbReference type="PIRSR" id="PIRSR001365-2"/>
    </source>
</evidence>
<evidence type="ECO:0000256" key="1">
    <source>
        <dbReference type="ARBA" id="ARBA00007592"/>
    </source>
</evidence>
<proteinExistence type="inferred from homology"/>
<dbReference type="InterPro" id="IPR013785">
    <property type="entry name" value="Aldolase_TIM"/>
</dbReference>
<dbReference type="PANTHER" id="PTHR12128:SF66">
    <property type="entry name" value="4-HYDROXY-2-OXOGLUTARATE ALDOLASE, MITOCHONDRIAL"/>
    <property type="match status" value="1"/>
</dbReference>
<dbReference type="Pfam" id="PF00701">
    <property type="entry name" value="DHDPS"/>
    <property type="match status" value="1"/>
</dbReference>
<gene>
    <name evidence="6" type="primary">dapA</name>
    <name evidence="6" type="ORF">GCM10017772_04320</name>
</gene>
<dbReference type="PANTHER" id="PTHR12128">
    <property type="entry name" value="DIHYDRODIPICOLINATE SYNTHASE"/>
    <property type="match status" value="1"/>
</dbReference>
<dbReference type="CDD" id="cd00408">
    <property type="entry name" value="DHDPS-like"/>
    <property type="match status" value="1"/>
</dbReference>
<protein>
    <submittedName>
        <fullName evidence="6">4-hydroxy-tetrahydrodipicolinate synthase</fullName>
    </submittedName>
</protein>
<evidence type="ECO:0000256" key="3">
    <source>
        <dbReference type="PIRNR" id="PIRNR001365"/>
    </source>
</evidence>
<dbReference type="Proteomes" id="UP000627369">
    <property type="component" value="Unassembled WGS sequence"/>
</dbReference>
<comment type="caution">
    <text evidence="6">The sequence shown here is derived from an EMBL/GenBank/DDBJ whole genome shotgun (WGS) entry which is preliminary data.</text>
</comment>
<evidence type="ECO:0000313" key="6">
    <source>
        <dbReference type="EMBL" id="GHH65696.1"/>
    </source>
</evidence>
<accession>A0A919FIH7</accession>
<dbReference type="PRINTS" id="PR00146">
    <property type="entry name" value="DHPICSNTHASE"/>
</dbReference>
<evidence type="ECO:0000256" key="2">
    <source>
        <dbReference type="ARBA" id="ARBA00023239"/>
    </source>
</evidence>
<dbReference type="InterPro" id="IPR002220">
    <property type="entry name" value="DapA-like"/>
</dbReference>
<dbReference type="PIRSF" id="PIRSF001365">
    <property type="entry name" value="DHDPS"/>
    <property type="match status" value="1"/>
</dbReference>
<keyword evidence="2 3" id="KW-0456">Lyase</keyword>
<feature type="active site" description="Schiff-base intermediate with substrate" evidence="4">
    <location>
        <position position="160"/>
    </location>
</feature>
<evidence type="ECO:0000256" key="4">
    <source>
        <dbReference type="PIRSR" id="PIRSR001365-1"/>
    </source>
</evidence>
<dbReference type="AlphaFoldDB" id="A0A919FIH7"/>